<gene>
    <name evidence="10" type="ORF">PFFVO_02304</name>
</gene>
<organism evidence="10 11">
    <name type="scientific">Plasmodium falciparum Vietnam Oak-Knoll</name>
    <name type="common">FVO</name>
    <dbReference type="NCBI Taxonomy" id="1036723"/>
    <lineage>
        <taxon>Eukaryota</taxon>
        <taxon>Sar</taxon>
        <taxon>Alveolata</taxon>
        <taxon>Apicomplexa</taxon>
        <taxon>Aconoidasida</taxon>
        <taxon>Haemosporida</taxon>
        <taxon>Plasmodiidae</taxon>
        <taxon>Plasmodium</taxon>
        <taxon>Plasmodium (Laverania)</taxon>
    </lineage>
</organism>
<evidence type="ECO:0000256" key="3">
    <source>
        <dbReference type="ARBA" id="ARBA00022679"/>
    </source>
</evidence>
<keyword evidence="4" id="KW-0547">Nucleotide-binding</keyword>
<dbReference type="Pfam" id="PF00069">
    <property type="entry name" value="Pkinase"/>
    <property type="match status" value="1"/>
</dbReference>
<evidence type="ECO:0000256" key="6">
    <source>
        <dbReference type="ARBA" id="ARBA00022840"/>
    </source>
</evidence>
<sequence length="559" mass="68135">MELICVFFMVQKNNIYIYILILYYMDVRIIRVIQINNDYNSFTHFNNSRYLSEYSSDIETLNNSTFHNTCIKDNIKSDKYLVNINDEKNKLNKEINNIKNYENNLYCNHNCEKFNHDTYVNKLFIKDEIYYNEPYFKENIIENVNYVLEDLEEFSPNNNPIYNWKLGIRCLNKYLDLSKRFEIKGVNYDEWNLTYLPLNSFCNKKERIHKIFETRISYNNVNKKSELKLFIKKIPIDIWLKQFEMMQMYNGEFIENGENFVMEAIVLSFLNEYYPNICPKFYRLLYEPHYYFNLKSISCFENINDINIFNNLLREHLKMNMIGYVVMISEFFGEDLENYIYNIRNKKTYKFKKNDKKKIMLECLKLINKLHQVGICHLDFSIDNILISKNGDMRLCDFSKSTPKYSYYLRHTKKMKNLCLFESCIPSVGKTRYIPPECWDLVKIYIKENVDYPFEYLKNMYDDEERKQYYFDVSCVDKYMLGILFIAIWNNGYLWYKSDPLQDKDYLKYSKSNMNFNKFWTTFFWPKELKIILRQLLDLECRKNLNLNDLISHPWFSKK</sequence>
<dbReference type="PANTHER" id="PTHR24343">
    <property type="entry name" value="SERINE/THREONINE KINASE"/>
    <property type="match status" value="1"/>
</dbReference>
<proteinExistence type="predicted"/>
<comment type="catalytic activity">
    <reaction evidence="8">
        <text>L-seryl-[protein] + ATP = O-phospho-L-seryl-[protein] + ADP + H(+)</text>
        <dbReference type="Rhea" id="RHEA:17989"/>
        <dbReference type="Rhea" id="RHEA-COMP:9863"/>
        <dbReference type="Rhea" id="RHEA-COMP:11604"/>
        <dbReference type="ChEBI" id="CHEBI:15378"/>
        <dbReference type="ChEBI" id="CHEBI:29999"/>
        <dbReference type="ChEBI" id="CHEBI:30616"/>
        <dbReference type="ChEBI" id="CHEBI:83421"/>
        <dbReference type="ChEBI" id="CHEBI:456216"/>
        <dbReference type="EC" id="2.7.11.1"/>
    </reaction>
</comment>
<reference evidence="10 11" key="1">
    <citation type="submission" date="2013-02" db="EMBL/GenBank/DDBJ databases">
        <title>The Genome Annotation of Plasmodium falciparum Vietnam Oak-Knoll (FVO).</title>
        <authorList>
            <consortium name="The Broad Institute Genome Sequencing Platform"/>
            <consortium name="The Broad Institute Genome Sequencing Center for Infectious Disease"/>
            <person name="Neafsey D."/>
            <person name="Hoffman S."/>
            <person name="Volkman S."/>
            <person name="Rosenthal P."/>
            <person name="Walker B."/>
            <person name="Young S.K."/>
            <person name="Zeng Q."/>
            <person name="Gargeya S."/>
            <person name="Fitzgerald M."/>
            <person name="Haas B."/>
            <person name="Abouelleil A."/>
            <person name="Allen A.W."/>
            <person name="Alvarado L."/>
            <person name="Arachchi H.M."/>
            <person name="Berlin A.M."/>
            <person name="Chapman S.B."/>
            <person name="Gainer-Dewar J."/>
            <person name="Goldberg J."/>
            <person name="Griggs A."/>
            <person name="Gujja S."/>
            <person name="Hansen M."/>
            <person name="Howarth C."/>
            <person name="Imamovic A."/>
            <person name="Ireland A."/>
            <person name="Larimer J."/>
            <person name="McCowan C."/>
            <person name="Murphy C."/>
            <person name="Pearson M."/>
            <person name="Poon T.W."/>
            <person name="Priest M."/>
            <person name="Roberts A."/>
            <person name="Saif S."/>
            <person name="Shea T."/>
            <person name="Sisk P."/>
            <person name="Sykes S."/>
            <person name="Wortman J."/>
            <person name="Nusbaum C."/>
            <person name="Birren B."/>
        </authorList>
    </citation>
    <scope>NUCLEOTIDE SEQUENCE [LARGE SCALE GENOMIC DNA]</scope>
    <source>
        <strain evidence="11">Vietnam Oak-Knoll (FVO)</strain>
    </source>
</reference>
<evidence type="ECO:0000259" key="9">
    <source>
        <dbReference type="PROSITE" id="PS50011"/>
    </source>
</evidence>
<dbReference type="InterPro" id="IPR008266">
    <property type="entry name" value="Tyr_kinase_AS"/>
</dbReference>
<dbReference type="SMART" id="SM00220">
    <property type="entry name" value="S_TKc"/>
    <property type="match status" value="1"/>
</dbReference>
<dbReference type="GO" id="GO:0004674">
    <property type="term" value="F:protein serine/threonine kinase activity"/>
    <property type="evidence" value="ECO:0007669"/>
    <property type="project" value="UniProtKB-KW"/>
</dbReference>
<evidence type="ECO:0000256" key="8">
    <source>
        <dbReference type="ARBA" id="ARBA00048679"/>
    </source>
</evidence>
<dbReference type="EC" id="2.7.11.1" evidence="1"/>
<evidence type="ECO:0000256" key="2">
    <source>
        <dbReference type="ARBA" id="ARBA00022527"/>
    </source>
</evidence>
<accession>A0A024V712</accession>
<dbReference type="InterPro" id="IPR000719">
    <property type="entry name" value="Prot_kinase_dom"/>
</dbReference>
<evidence type="ECO:0000313" key="11">
    <source>
        <dbReference type="Proteomes" id="UP000030690"/>
    </source>
</evidence>
<dbReference type="AlphaFoldDB" id="A0A024V712"/>
<dbReference type="Proteomes" id="UP000030690">
    <property type="component" value="Unassembled WGS sequence"/>
</dbReference>
<dbReference type="PANTHER" id="PTHR24343:SF466">
    <property type="entry name" value="AMP-ACTIVATED PROTEIN KINASE ALPHA SUBUNIT, ISOFORM A"/>
    <property type="match status" value="1"/>
</dbReference>
<evidence type="ECO:0000313" key="10">
    <source>
        <dbReference type="EMBL" id="ETW18803.1"/>
    </source>
</evidence>
<dbReference type="SUPFAM" id="SSF56112">
    <property type="entry name" value="Protein kinase-like (PK-like)"/>
    <property type="match status" value="1"/>
</dbReference>
<dbReference type="PROSITE" id="PS00109">
    <property type="entry name" value="PROTEIN_KINASE_TYR"/>
    <property type="match status" value="1"/>
</dbReference>
<evidence type="ECO:0000256" key="7">
    <source>
        <dbReference type="ARBA" id="ARBA00047899"/>
    </source>
</evidence>
<keyword evidence="6" id="KW-0067">ATP-binding</keyword>
<evidence type="ECO:0000256" key="1">
    <source>
        <dbReference type="ARBA" id="ARBA00012513"/>
    </source>
</evidence>
<evidence type="ECO:0000256" key="5">
    <source>
        <dbReference type="ARBA" id="ARBA00022777"/>
    </source>
</evidence>
<keyword evidence="5 10" id="KW-0418">Kinase</keyword>
<reference evidence="10 11" key="2">
    <citation type="submission" date="2013-02" db="EMBL/GenBank/DDBJ databases">
        <title>The Genome Sequence of Plasmodium falciparum Vietnam Oak-Knoll (FVO).</title>
        <authorList>
            <consortium name="The Broad Institute Genome Sequencing Platform"/>
            <consortium name="The Broad Institute Genome Sequencing Center for Infectious Disease"/>
            <person name="Neafsey D."/>
            <person name="Cheeseman I."/>
            <person name="Volkman S."/>
            <person name="Adams J."/>
            <person name="Walker B."/>
            <person name="Young S.K."/>
            <person name="Zeng Q."/>
            <person name="Gargeya S."/>
            <person name="Fitzgerald M."/>
            <person name="Haas B."/>
            <person name="Abouelleil A."/>
            <person name="Alvarado L."/>
            <person name="Arachchi H.M."/>
            <person name="Berlin A.M."/>
            <person name="Chapman S.B."/>
            <person name="Dewar J."/>
            <person name="Goldberg J."/>
            <person name="Griggs A."/>
            <person name="Gujja S."/>
            <person name="Hansen M."/>
            <person name="Howarth C."/>
            <person name="Imamovic A."/>
            <person name="Larimer J."/>
            <person name="McCowan C."/>
            <person name="Murphy C."/>
            <person name="Neiman D."/>
            <person name="Pearson M."/>
            <person name="Priest M."/>
            <person name="Roberts A."/>
            <person name="Saif S."/>
            <person name="Shea T."/>
            <person name="Sisk P."/>
            <person name="Sykes S."/>
            <person name="Wortman J."/>
            <person name="Nusbaum C."/>
            <person name="Birren B."/>
        </authorList>
    </citation>
    <scope>NUCLEOTIDE SEQUENCE [LARGE SCALE GENOMIC DNA]</scope>
    <source>
        <strain evidence="11">Vietnam Oak-Knoll (FVO)</strain>
    </source>
</reference>
<dbReference type="FunFam" id="1.10.510.10:FF:000367">
    <property type="entry name" value="Serine/threonine protein kinase"/>
    <property type="match status" value="1"/>
</dbReference>
<name>A0A024V712_PLAFA</name>
<keyword evidence="2 10" id="KW-0723">Serine/threonine-protein kinase</keyword>
<dbReference type="GO" id="GO:0005524">
    <property type="term" value="F:ATP binding"/>
    <property type="evidence" value="ECO:0007669"/>
    <property type="project" value="UniProtKB-KW"/>
</dbReference>
<evidence type="ECO:0000256" key="4">
    <source>
        <dbReference type="ARBA" id="ARBA00022741"/>
    </source>
</evidence>
<dbReference type="EMBL" id="KI925077">
    <property type="protein sequence ID" value="ETW18803.1"/>
    <property type="molecule type" value="Genomic_DNA"/>
</dbReference>
<dbReference type="InterPro" id="IPR011009">
    <property type="entry name" value="Kinase-like_dom_sf"/>
</dbReference>
<comment type="catalytic activity">
    <reaction evidence="7">
        <text>L-threonyl-[protein] + ATP = O-phospho-L-threonyl-[protein] + ADP + H(+)</text>
        <dbReference type="Rhea" id="RHEA:46608"/>
        <dbReference type="Rhea" id="RHEA-COMP:11060"/>
        <dbReference type="Rhea" id="RHEA-COMP:11605"/>
        <dbReference type="ChEBI" id="CHEBI:15378"/>
        <dbReference type="ChEBI" id="CHEBI:30013"/>
        <dbReference type="ChEBI" id="CHEBI:30616"/>
        <dbReference type="ChEBI" id="CHEBI:61977"/>
        <dbReference type="ChEBI" id="CHEBI:456216"/>
        <dbReference type="EC" id="2.7.11.1"/>
    </reaction>
</comment>
<protein>
    <recommendedName>
        <fullName evidence="1">non-specific serine/threonine protein kinase</fullName>
        <ecNumber evidence="1">2.7.11.1</ecNumber>
    </recommendedName>
</protein>
<dbReference type="PROSITE" id="PS50011">
    <property type="entry name" value="PROTEIN_KINASE_DOM"/>
    <property type="match status" value="1"/>
</dbReference>
<dbReference type="Gene3D" id="1.10.510.10">
    <property type="entry name" value="Transferase(Phosphotransferase) domain 1"/>
    <property type="match status" value="1"/>
</dbReference>
<keyword evidence="3" id="KW-0808">Transferase</keyword>
<feature type="domain" description="Protein kinase" evidence="9">
    <location>
        <begin position="234"/>
        <end position="556"/>
    </location>
</feature>